<feature type="compositionally biased region" description="Polar residues" evidence="1">
    <location>
        <begin position="741"/>
        <end position="758"/>
    </location>
</feature>
<dbReference type="PANTHER" id="PTHR39211:SF1">
    <property type="entry name" value="ABNORMAL SPINDLE-LIKE MICROCEPHALY-ASSOCIATED PROTEIN ASH DOMAIN-CONTAINING PROTEIN"/>
    <property type="match status" value="1"/>
</dbReference>
<protein>
    <recommendedName>
        <fullName evidence="4">Abnormal spindle-like microcephaly-associated protein ASH domain-containing protein</fullName>
    </recommendedName>
</protein>
<accession>A0A9P6KBJ4</accession>
<feature type="region of interest" description="Disordered" evidence="1">
    <location>
        <begin position="255"/>
        <end position="321"/>
    </location>
</feature>
<dbReference type="EMBL" id="JAABOA010003271">
    <property type="protein sequence ID" value="KAF9578843.1"/>
    <property type="molecule type" value="Genomic_DNA"/>
</dbReference>
<evidence type="ECO:0000313" key="3">
    <source>
        <dbReference type="Proteomes" id="UP000780801"/>
    </source>
</evidence>
<feature type="compositionally biased region" description="Polar residues" evidence="1">
    <location>
        <begin position="1"/>
        <end position="22"/>
    </location>
</feature>
<feature type="compositionally biased region" description="Basic and acidic residues" evidence="1">
    <location>
        <begin position="564"/>
        <end position="576"/>
    </location>
</feature>
<dbReference type="OrthoDB" id="252265at2759"/>
<feature type="region of interest" description="Disordered" evidence="1">
    <location>
        <begin position="1"/>
        <end position="35"/>
    </location>
</feature>
<comment type="caution">
    <text evidence="2">The sequence shown here is derived from an EMBL/GenBank/DDBJ whole genome shotgun (WGS) entry which is preliminary data.</text>
</comment>
<name>A0A9P6KBJ4_9FUNG</name>
<reference evidence="2" key="1">
    <citation type="journal article" date="2020" name="Fungal Divers.">
        <title>Resolving the Mortierellaceae phylogeny through synthesis of multi-gene phylogenetics and phylogenomics.</title>
        <authorList>
            <person name="Vandepol N."/>
            <person name="Liber J."/>
            <person name="Desiro A."/>
            <person name="Na H."/>
            <person name="Kennedy M."/>
            <person name="Barry K."/>
            <person name="Grigoriev I.V."/>
            <person name="Miller A.N."/>
            <person name="O'Donnell K."/>
            <person name="Stajich J.E."/>
            <person name="Bonito G."/>
        </authorList>
    </citation>
    <scope>NUCLEOTIDE SEQUENCE</scope>
    <source>
        <strain evidence="2">KOD1015</strain>
    </source>
</reference>
<feature type="compositionally biased region" description="Polar residues" evidence="1">
    <location>
        <begin position="707"/>
        <end position="716"/>
    </location>
</feature>
<dbReference type="Proteomes" id="UP000780801">
    <property type="component" value="Unassembled WGS sequence"/>
</dbReference>
<feature type="non-terminal residue" evidence="2">
    <location>
        <position position="1045"/>
    </location>
</feature>
<feature type="region of interest" description="Disordered" evidence="1">
    <location>
        <begin position="427"/>
        <end position="447"/>
    </location>
</feature>
<keyword evidence="3" id="KW-1185">Reference proteome</keyword>
<gene>
    <name evidence="2" type="ORF">BGW38_005164</name>
</gene>
<dbReference type="AlphaFoldDB" id="A0A9P6KBJ4"/>
<dbReference type="Gene3D" id="2.60.40.10">
    <property type="entry name" value="Immunoglobulins"/>
    <property type="match status" value="2"/>
</dbReference>
<proteinExistence type="predicted"/>
<organism evidence="2 3">
    <name type="scientific">Lunasporangiospora selenospora</name>
    <dbReference type="NCBI Taxonomy" id="979761"/>
    <lineage>
        <taxon>Eukaryota</taxon>
        <taxon>Fungi</taxon>
        <taxon>Fungi incertae sedis</taxon>
        <taxon>Mucoromycota</taxon>
        <taxon>Mortierellomycotina</taxon>
        <taxon>Mortierellomycetes</taxon>
        <taxon>Mortierellales</taxon>
        <taxon>Mortierellaceae</taxon>
        <taxon>Lunasporangiospora</taxon>
    </lineage>
</organism>
<sequence>MVFTSPNQHTTATRSLLQGQDHPSQDNRHLHSQSSTSANMSSALFQLINFPSRLVLDNVYLNGLHSLRRFGIANTSTTDIVVKMRSSLGSQISFQLTNENLPFEPELSGGSLSVISTNTAAAAEAGSSTATGHQFNQLFNHVNLIDEVTIPAGQTEYIILGFLPDPLGRNRRSNWDSGHAGTDVANSGSGNGSTHGDGVQVYDDGRQREMSTNGQSALDDEEFTSNDQQTDNFDSFEVNGLVFFFAYKVTSSTQSTQVLTRQDSNRKEDTSPDGPVNPDKENGASSAESVSLDPSGDLTGGSLVASTPSSLPPPLNNQGTISSTELAISSSAPSAGAPAHKADYQYTVKFRSTVCRSVLYSNIGETGITFEDCVVNQEYVKDFTIWNRSEIPLYWQMNVVDAGNASREEWLRFVDYEDSFGNDVDENVDRTDENGTPHHSRTIQSSPIPSYGYKRIRIIFRPRENGDFLFDLLLENLNDASNIEEVAMHATVRAVSRGEDTLVISTGSTLDFGDCCAGAWTRLPITFTSTSLTPTEIHLKVEGAEVVFDIQTEPGPDVSESEQDSIRVSKPTRDPDISNWYDGSRKSDSSANTDHLEHSHQGSSYARSRLSDWVEDDLNQSSTTGFVSTAPSIADSTGAKTDRSMREPGPVVDSGPSSPVTSEGFFPESAQQIGVNTEKFFPGPELNRMSKETLDDDQESEADSASIQESGSQNIATGYKKRNSLRSISFTGAQREKELAQAQTLGPKSPSRGNQSTTRIEELFLKPGKERTVVVSYRPALDTSFDDFQAGKLVRKSFRIVVSYAPWGGINSSVPFSENAQKDRKIIQCKARACTSFITVEPKAVDFGDTDVGNAKSHHIKLVNQSEIPAIVQLDFQSKVLHCTPTGAITIAPKSATELRLDIFPRKVNPEYRKQLTLLNLTNRANDQIIEVRSTNIDKNRVTFHSLFYRVLFPGGSNFLDFGNVVVGGIGLRMITISNFTRNWLTVEITTSLSGELTVYERAKDHQSYLNLSQVSGLLSTSQDPPSDDLFGAGSIDRSIVLSRG</sequence>
<feature type="compositionally biased region" description="Polar residues" evidence="1">
    <location>
        <begin position="621"/>
        <end position="639"/>
    </location>
</feature>
<feature type="compositionally biased region" description="Basic and acidic residues" evidence="1">
    <location>
        <begin position="583"/>
        <end position="600"/>
    </location>
</feature>
<feature type="region of interest" description="Disordered" evidence="1">
    <location>
        <begin position="552"/>
        <end position="605"/>
    </location>
</feature>
<feature type="compositionally biased region" description="Low complexity" evidence="1">
    <location>
        <begin position="648"/>
        <end position="662"/>
    </location>
</feature>
<feature type="region of interest" description="Disordered" evidence="1">
    <location>
        <begin position="621"/>
        <end position="718"/>
    </location>
</feature>
<dbReference type="InterPro" id="IPR013783">
    <property type="entry name" value="Ig-like_fold"/>
</dbReference>
<evidence type="ECO:0008006" key="4">
    <source>
        <dbReference type="Google" id="ProtNLM"/>
    </source>
</evidence>
<evidence type="ECO:0000313" key="2">
    <source>
        <dbReference type="EMBL" id="KAF9578843.1"/>
    </source>
</evidence>
<feature type="region of interest" description="Disordered" evidence="1">
    <location>
        <begin position="736"/>
        <end position="758"/>
    </location>
</feature>
<evidence type="ECO:0000256" key="1">
    <source>
        <dbReference type="SAM" id="MobiDB-lite"/>
    </source>
</evidence>
<feature type="region of interest" description="Disordered" evidence="1">
    <location>
        <begin position="173"/>
        <end position="231"/>
    </location>
</feature>
<dbReference type="PANTHER" id="PTHR39211">
    <property type="entry name" value="CHROMOSOME 7, WHOLE GENOME SHOTGUN SEQUENCE"/>
    <property type="match status" value="1"/>
</dbReference>
<feature type="compositionally biased region" description="Basic and acidic residues" evidence="1">
    <location>
        <begin position="427"/>
        <end position="436"/>
    </location>
</feature>